<evidence type="ECO:0000256" key="3">
    <source>
        <dbReference type="ARBA" id="ARBA00022692"/>
    </source>
</evidence>
<accession>A0A9Q0QY16</accession>
<comment type="caution">
    <text evidence="8">The sequence shown here is derived from an EMBL/GenBank/DDBJ whole genome shotgun (WGS) entry which is preliminary data.</text>
</comment>
<dbReference type="EMBL" id="JAMYWD010000003">
    <property type="protein sequence ID" value="KAJ4975915.1"/>
    <property type="molecule type" value="Genomic_DNA"/>
</dbReference>
<feature type="domain" description="GOLD" evidence="7">
    <location>
        <begin position="198"/>
        <end position="255"/>
    </location>
</feature>
<reference evidence="8" key="1">
    <citation type="journal article" date="2023" name="Plant J.">
        <title>The genome of the king protea, Protea cynaroides.</title>
        <authorList>
            <person name="Chang J."/>
            <person name="Duong T.A."/>
            <person name="Schoeman C."/>
            <person name="Ma X."/>
            <person name="Roodt D."/>
            <person name="Barker N."/>
            <person name="Li Z."/>
            <person name="Van de Peer Y."/>
            <person name="Mizrachi E."/>
        </authorList>
    </citation>
    <scope>NUCLEOTIDE SEQUENCE</scope>
    <source>
        <tissue evidence="8">Young leaves</tissue>
    </source>
</reference>
<evidence type="ECO:0000259" key="7">
    <source>
        <dbReference type="PROSITE" id="PS50866"/>
    </source>
</evidence>
<protein>
    <recommendedName>
        <fullName evidence="7">GOLD domain-containing protein</fullName>
    </recommendedName>
</protein>
<dbReference type="PROSITE" id="PS50866">
    <property type="entry name" value="GOLD"/>
    <property type="match status" value="1"/>
</dbReference>
<dbReference type="InterPro" id="IPR015720">
    <property type="entry name" value="Emp24-like"/>
</dbReference>
<comment type="similarity">
    <text evidence="2">Belongs to the EMP24/GP25L family.</text>
</comment>
<comment type="subcellular location">
    <subcellularLocation>
        <location evidence="1">Membrane</location>
        <topology evidence="1">Single-pass type I membrane protein</topology>
    </subcellularLocation>
</comment>
<keyword evidence="3" id="KW-0812">Transmembrane</keyword>
<gene>
    <name evidence="8" type="ORF">NE237_001021</name>
</gene>
<dbReference type="OrthoDB" id="1929172at2759"/>
<keyword evidence="4" id="KW-0732">Signal</keyword>
<dbReference type="GO" id="GO:0016020">
    <property type="term" value="C:membrane"/>
    <property type="evidence" value="ECO:0007669"/>
    <property type="project" value="UniProtKB-SubCell"/>
</dbReference>
<evidence type="ECO:0000256" key="6">
    <source>
        <dbReference type="ARBA" id="ARBA00023136"/>
    </source>
</evidence>
<sequence>MFVFLTNAEEQDERIKTGLIILSFLKNKKGLLSSITHRLHGLVGHHDDNKRDDADKHGDQSRKAIVLYNAVANEWHSNPNCTELVKVEENGDEDDYEDDKYPDLTHSLFDSEFRNLAYDQASPSSSSSSGLRVRWILFFGVPSRCCRFFPITYLWNSSDLLQKFKRWKFGPQTLLLFCYWCSYRACNQQLADAPWHFGDDGVDLVVKGPSGDQVHDSRDKTSEKFEFITQKKGLHQFCFTNKSPYHETIDFDIHVGHLAYFDQHAKDEHFQPLLDQIAKLEDSLYNIQFEQHWLEAQTDRQAIVNEAMSRRTIHKAMFESAALIGASVLQIYLLRRLFERKLGTSRV</sequence>
<dbReference type="SMART" id="SM01190">
    <property type="entry name" value="EMP24_GP25L"/>
    <property type="match status" value="1"/>
</dbReference>
<dbReference type="Pfam" id="PF01105">
    <property type="entry name" value="EMP24_GP25L"/>
    <property type="match status" value="1"/>
</dbReference>
<keyword evidence="5" id="KW-1133">Transmembrane helix</keyword>
<proteinExistence type="inferred from homology"/>
<dbReference type="Proteomes" id="UP001141806">
    <property type="component" value="Unassembled WGS sequence"/>
</dbReference>
<organism evidence="8 9">
    <name type="scientific">Protea cynaroides</name>
    <dbReference type="NCBI Taxonomy" id="273540"/>
    <lineage>
        <taxon>Eukaryota</taxon>
        <taxon>Viridiplantae</taxon>
        <taxon>Streptophyta</taxon>
        <taxon>Embryophyta</taxon>
        <taxon>Tracheophyta</taxon>
        <taxon>Spermatophyta</taxon>
        <taxon>Magnoliopsida</taxon>
        <taxon>Proteales</taxon>
        <taxon>Proteaceae</taxon>
        <taxon>Protea</taxon>
    </lineage>
</organism>
<evidence type="ECO:0000256" key="4">
    <source>
        <dbReference type="ARBA" id="ARBA00022729"/>
    </source>
</evidence>
<dbReference type="AlphaFoldDB" id="A0A9Q0QY16"/>
<keyword evidence="6" id="KW-0472">Membrane</keyword>
<name>A0A9Q0QY16_9MAGN</name>
<dbReference type="InterPro" id="IPR009038">
    <property type="entry name" value="GOLD_dom"/>
</dbReference>
<dbReference type="PANTHER" id="PTHR22811">
    <property type="entry name" value="TRANSMEMBRANE EMP24 DOMAIN-CONTAINING PROTEIN"/>
    <property type="match status" value="1"/>
</dbReference>
<evidence type="ECO:0000256" key="5">
    <source>
        <dbReference type="ARBA" id="ARBA00022989"/>
    </source>
</evidence>
<evidence type="ECO:0000313" key="9">
    <source>
        <dbReference type="Proteomes" id="UP001141806"/>
    </source>
</evidence>
<evidence type="ECO:0000256" key="1">
    <source>
        <dbReference type="ARBA" id="ARBA00004479"/>
    </source>
</evidence>
<evidence type="ECO:0000256" key="2">
    <source>
        <dbReference type="ARBA" id="ARBA00007104"/>
    </source>
</evidence>
<keyword evidence="9" id="KW-1185">Reference proteome</keyword>
<evidence type="ECO:0000313" key="8">
    <source>
        <dbReference type="EMBL" id="KAJ4975915.1"/>
    </source>
</evidence>